<sequence length="50" mass="5898">MGYTMLVHEYCTKLSQTLTVCATIEMAFIRQFSDMDNGYWWNLILLKVAF</sequence>
<dbReference type="OrthoDB" id="10271683at2759"/>
<dbReference type="InParanoid" id="I1CNN5"/>
<organism evidence="1 2">
    <name type="scientific">Rhizopus delemar (strain RA 99-880 / ATCC MYA-4621 / FGSC 9543 / NRRL 43880)</name>
    <name type="common">Mucormycosis agent</name>
    <name type="synonym">Rhizopus arrhizus var. delemar</name>
    <dbReference type="NCBI Taxonomy" id="246409"/>
    <lineage>
        <taxon>Eukaryota</taxon>
        <taxon>Fungi</taxon>
        <taxon>Fungi incertae sedis</taxon>
        <taxon>Mucoromycota</taxon>
        <taxon>Mucoromycotina</taxon>
        <taxon>Mucoromycetes</taxon>
        <taxon>Mucorales</taxon>
        <taxon>Mucorineae</taxon>
        <taxon>Rhizopodaceae</taxon>
        <taxon>Rhizopus</taxon>
    </lineage>
</organism>
<gene>
    <name evidence="1" type="ORF">RO3G_14776</name>
</gene>
<evidence type="ECO:0000313" key="1">
    <source>
        <dbReference type="EMBL" id="EIE90065.1"/>
    </source>
</evidence>
<dbReference type="EMBL" id="CH476745">
    <property type="protein sequence ID" value="EIE90065.1"/>
    <property type="molecule type" value="Genomic_DNA"/>
</dbReference>
<keyword evidence="2" id="KW-1185">Reference proteome</keyword>
<evidence type="ECO:0000313" key="2">
    <source>
        <dbReference type="Proteomes" id="UP000009138"/>
    </source>
</evidence>
<reference evidence="1 2" key="1">
    <citation type="journal article" date="2009" name="PLoS Genet.">
        <title>Genomic analysis of the basal lineage fungus Rhizopus oryzae reveals a whole-genome duplication.</title>
        <authorList>
            <person name="Ma L.-J."/>
            <person name="Ibrahim A.S."/>
            <person name="Skory C."/>
            <person name="Grabherr M.G."/>
            <person name="Burger G."/>
            <person name="Butler M."/>
            <person name="Elias M."/>
            <person name="Idnurm A."/>
            <person name="Lang B.F."/>
            <person name="Sone T."/>
            <person name="Abe A."/>
            <person name="Calvo S.E."/>
            <person name="Corrochano L.M."/>
            <person name="Engels R."/>
            <person name="Fu J."/>
            <person name="Hansberg W."/>
            <person name="Kim J.-M."/>
            <person name="Kodira C.D."/>
            <person name="Koehrsen M.J."/>
            <person name="Liu B."/>
            <person name="Miranda-Saavedra D."/>
            <person name="O'Leary S."/>
            <person name="Ortiz-Castellanos L."/>
            <person name="Poulter R."/>
            <person name="Rodriguez-Romero J."/>
            <person name="Ruiz-Herrera J."/>
            <person name="Shen Y.-Q."/>
            <person name="Zeng Q."/>
            <person name="Galagan J."/>
            <person name="Birren B.W."/>
            <person name="Cuomo C.A."/>
            <person name="Wickes B.L."/>
        </authorList>
    </citation>
    <scope>NUCLEOTIDE SEQUENCE [LARGE SCALE GENOMIC DNA]</scope>
    <source>
        <strain evidence="2">RA 99-880 / ATCC MYA-4621 / FGSC 9543 / NRRL 43880</strain>
    </source>
</reference>
<dbReference type="Proteomes" id="UP000009138">
    <property type="component" value="Unassembled WGS sequence"/>
</dbReference>
<dbReference type="VEuPathDB" id="FungiDB:RO3G_14776"/>
<protein>
    <submittedName>
        <fullName evidence="1">Uncharacterized protein</fullName>
    </submittedName>
</protein>
<accession>I1CNN5</accession>
<dbReference type="AlphaFoldDB" id="I1CNN5"/>
<dbReference type="GeneID" id="93621741"/>
<name>I1CNN5_RHIO9</name>
<dbReference type="RefSeq" id="XP_067525461.1">
    <property type="nucleotide sequence ID" value="XM_067669360.1"/>
</dbReference>
<proteinExistence type="predicted"/>